<feature type="compositionally biased region" description="Basic residues" evidence="1">
    <location>
        <begin position="1012"/>
        <end position="1021"/>
    </location>
</feature>
<feature type="transmembrane region" description="Helical" evidence="2">
    <location>
        <begin position="12"/>
        <end position="30"/>
    </location>
</feature>
<dbReference type="Gene3D" id="1.20.1640.10">
    <property type="entry name" value="Multidrug efflux transporter AcrB transmembrane domain"/>
    <property type="match status" value="2"/>
</dbReference>
<evidence type="ECO:0000256" key="2">
    <source>
        <dbReference type="SAM" id="Phobius"/>
    </source>
</evidence>
<feature type="transmembrane region" description="Helical" evidence="2">
    <location>
        <begin position="877"/>
        <end position="897"/>
    </location>
</feature>
<feature type="transmembrane region" description="Helical" evidence="2">
    <location>
        <begin position="358"/>
        <end position="375"/>
    </location>
</feature>
<comment type="caution">
    <text evidence="3">The sequence shown here is derived from an EMBL/GenBank/DDBJ whole genome shotgun (WGS) entry which is preliminary data.</text>
</comment>
<dbReference type="Gene3D" id="3.30.70.1430">
    <property type="entry name" value="Multidrug efflux transporter AcrB pore domain"/>
    <property type="match status" value="2"/>
</dbReference>
<dbReference type="SUPFAM" id="SSF82866">
    <property type="entry name" value="Multidrug efflux transporter AcrB transmembrane domain"/>
    <property type="match status" value="2"/>
</dbReference>
<dbReference type="PANTHER" id="PTHR32063">
    <property type="match status" value="1"/>
</dbReference>
<dbReference type="Pfam" id="PF00873">
    <property type="entry name" value="ACR_tran"/>
    <property type="match status" value="1"/>
</dbReference>
<dbReference type="EMBL" id="JAENHO010000003">
    <property type="protein sequence ID" value="MBL7255125.1"/>
    <property type="molecule type" value="Genomic_DNA"/>
</dbReference>
<feature type="transmembrane region" description="Helical" evidence="2">
    <location>
        <begin position="982"/>
        <end position="1007"/>
    </location>
</feature>
<feature type="region of interest" description="Disordered" evidence="1">
    <location>
        <begin position="1011"/>
        <end position="1075"/>
    </location>
</feature>
<feature type="transmembrane region" description="Helical" evidence="2">
    <location>
        <begin position="851"/>
        <end position="870"/>
    </location>
</feature>
<evidence type="ECO:0000313" key="3">
    <source>
        <dbReference type="EMBL" id="MBL7255125.1"/>
    </source>
</evidence>
<dbReference type="Gene3D" id="3.30.2090.10">
    <property type="entry name" value="Multidrug efflux transporter AcrB TolC docking domain, DN and DC subdomains"/>
    <property type="match status" value="2"/>
</dbReference>
<proteinExistence type="predicted"/>
<dbReference type="PRINTS" id="PR00702">
    <property type="entry name" value="ACRIFLAVINRP"/>
</dbReference>
<gene>
    <name evidence="3" type="ORF">JKJ07_12450</name>
</gene>
<sequence>MSFLTRLSLANRGLIALIAIIITGFGLFAIPSLKQQLFPSIEFPAAFVTATLPGAGPEIIQDQITEPLEDAAKGLDGIDSVTSSTREGIATVTVAFVFGTDIDTAVNQLTTAVNRVQPSLPADVTPTIFAGGTDDIPAIVLAASGGGDESELLERLNDTVVPELNAISGVRDTQITGARAAQVVITPDFAKLTAAGVTPQAITTVLQQNGISVPAGAVNDGNRSLTVQVGTPLTSIDQLKQVYLTGSRGPVQLGSVATVESKLPAATSYTRTDGQNSLGIAVTARPDGNPVDISHEVRDKLADLQKASGATLTVVVDQAPFVERSIESLTTEGLLGLVMAVIVILVFLLSVRSTLVTAVSIPLSVLIALIALWTGDYTLNLLTLGALTIAIGRVVDDSIVVLENIKRHLEYGEPKVHAIVSAVREVSGAVTASTLTTVAVFAPIALVGGFVGQIFSSFAITVTVALLASLVVALTVVPVLAYWFLKPPPEGADPEAIRQAAEEKERRSPLQRGYLPVINFATKRRWTTLTIGLVVLIGTLGLASRLETNFIDQSGQDSLSISQEMPVGTNLAATDAAAKQVEQVLADTEGVKTYQVSLGSGGDFNPFVGGGGASTASFNVGLEEDADAVELTDQLREKFAGMNGIGEVSIGGDSSGLGGGNELSVQVKAADLDALTGATEQVQQAMAATGGVVEAKSSLAASVPRLQVSVKREVAAQYGLTEAGIAQSVAGAFRSAPAGQMTVDGSGQDVVISFGTAPASPEALRKLPVTSARGVVPLGTLAEVKEVSGPEEVTRVDGDRTVTVTGTATGSDLGAATRELQQKLDDLTLPAGATATIGGTSADQAEAFQQLGLAVLAAIAIVFIIMVATFRSLIQPVILLVSIPFAATGAIALLLITGTPLGVPALIGVLMLVGIVVTNAIVLMDLINHYRAAGMGVQEAVIEGGRHRLRPILMTAIATIFALIPMALGLTGEGGFISQPLAIVVIGGLVSSTLLTLVLVPTLYTMVENSKEKRRQKRLAKRGAVTPPEEPVEPDDNGGPAGPPEPKPQPSGALRGYTDQFEVLKMPKRPDTATE</sequence>
<dbReference type="Gene3D" id="3.30.70.1440">
    <property type="entry name" value="Multidrug efflux transporter AcrB pore domain"/>
    <property type="match status" value="1"/>
</dbReference>
<accession>A0ABS1VKI1</accession>
<dbReference type="SUPFAM" id="SSF82693">
    <property type="entry name" value="Multidrug efflux transporter AcrB pore domain, PN1, PN2, PC1 and PC2 subdomains"/>
    <property type="match status" value="3"/>
</dbReference>
<organism evidence="3 4">
    <name type="scientific">Paractinoplanes lichenicola</name>
    <dbReference type="NCBI Taxonomy" id="2802976"/>
    <lineage>
        <taxon>Bacteria</taxon>
        <taxon>Bacillati</taxon>
        <taxon>Actinomycetota</taxon>
        <taxon>Actinomycetes</taxon>
        <taxon>Micromonosporales</taxon>
        <taxon>Micromonosporaceae</taxon>
        <taxon>Paractinoplanes</taxon>
    </lineage>
</organism>
<dbReference type="SUPFAM" id="SSF82714">
    <property type="entry name" value="Multidrug efflux transporter AcrB TolC docking domain, DN and DC subdomains"/>
    <property type="match status" value="2"/>
</dbReference>
<name>A0ABS1VKI1_9ACTN</name>
<dbReference type="InterPro" id="IPR001036">
    <property type="entry name" value="Acrflvin-R"/>
</dbReference>
<keyword evidence="4" id="KW-1185">Reference proteome</keyword>
<feature type="transmembrane region" description="Helical" evidence="2">
    <location>
        <begin position="903"/>
        <end position="928"/>
    </location>
</feature>
<feature type="transmembrane region" description="Helical" evidence="2">
    <location>
        <begin position="949"/>
        <end position="970"/>
    </location>
</feature>
<keyword evidence="2" id="KW-0812">Transmembrane</keyword>
<feature type="transmembrane region" description="Helical" evidence="2">
    <location>
        <begin position="426"/>
        <end position="452"/>
    </location>
</feature>
<keyword evidence="2" id="KW-0472">Membrane</keyword>
<dbReference type="Gene3D" id="3.30.70.1320">
    <property type="entry name" value="Multidrug efflux transporter AcrB pore domain like"/>
    <property type="match status" value="1"/>
</dbReference>
<evidence type="ECO:0000313" key="4">
    <source>
        <dbReference type="Proteomes" id="UP000598996"/>
    </source>
</evidence>
<reference evidence="3 4" key="1">
    <citation type="submission" date="2021-01" db="EMBL/GenBank/DDBJ databases">
        <title>Actinoplanes sp. nov. LDG1-01 isolated from lichen.</title>
        <authorList>
            <person name="Saeng-In P."/>
            <person name="Phongsopitanun W."/>
            <person name="Kanchanasin P."/>
            <person name="Yuki M."/>
            <person name="Kudo T."/>
            <person name="Ohkuma M."/>
            <person name="Tanasupawat S."/>
        </authorList>
    </citation>
    <scope>NUCLEOTIDE SEQUENCE [LARGE SCALE GENOMIC DNA]</scope>
    <source>
        <strain evidence="3 4">LDG1-01</strain>
    </source>
</reference>
<feature type="transmembrane region" description="Helical" evidence="2">
    <location>
        <begin position="458"/>
        <end position="485"/>
    </location>
</feature>
<dbReference type="RefSeq" id="WP_202991601.1">
    <property type="nucleotide sequence ID" value="NZ_JAENHO010000003.1"/>
</dbReference>
<feature type="transmembrane region" description="Helical" evidence="2">
    <location>
        <begin position="333"/>
        <end position="351"/>
    </location>
</feature>
<dbReference type="InterPro" id="IPR027463">
    <property type="entry name" value="AcrB_DN_DC_subdom"/>
</dbReference>
<dbReference type="Proteomes" id="UP000598996">
    <property type="component" value="Unassembled WGS sequence"/>
</dbReference>
<protein>
    <submittedName>
        <fullName evidence="3">Efflux RND transporter permease subunit</fullName>
    </submittedName>
</protein>
<dbReference type="PANTHER" id="PTHR32063:SF0">
    <property type="entry name" value="SWARMING MOTILITY PROTEIN SWRC"/>
    <property type="match status" value="1"/>
</dbReference>
<keyword evidence="2" id="KW-1133">Transmembrane helix</keyword>
<evidence type="ECO:0000256" key="1">
    <source>
        <dbReference type="SAM" id="MobiDB-lite"/>
    </source>
</evidence>